<evidence type="ECO:0000313" key="3">
    <source>
        <dbReference type="Proteomes" id="UP000838686"/>
    </source>
</evidence>
<evidence type="ECO:0000313" key="2">
    <source>
        <dbReference type="EMBL" id="CAH1207712.1"/>
    </source>
</evidence>
<dbReference type="EMBL" id="CAKMMF010000014">
    <property type="protein sequence ID" value="CAH1207712.1"/>
    <property type="molecule type" value="Genomic_DNA"/>
</dbReference>
<dbReference type="Proteomes" id="UP000838686">
    <property type="component" value="Unassembled WGS sequence"/>
</dbReference>
<accession>A0ABM9CBK2</accession>
<gene>
    <name evidence="2" type="ORF">PAECIP111893_02762</name>
</gene>
<proteinExistence type="predicted"/>
<keyword evidence="1" id="KW-1133">Transmembrane helix</keyword>
<sequence length="180" mass="20263">MVDAFKSVVVLILIIIGFVVYPALRITDRSDEVSRQAAASAVQEFVDTTRGKGYIDVRDYETLLGQLDGTGAVFDVQMEHYRKTIQPYYTDPNNPATFQNRYTIEYIGTFTRDILDNLYPYTVVNEELRRYPMHAGDLLQVRVQSKGTTLNSRLQGMVLGSTTHIPILASYGGMVRSEAP</sequence>
<feature type="transmembrane region" description="Helical" evidence="1">
    <location>
        <begin position="6"/>
        <end position="24"/>
    </location>
</feature>
<protein>
    <submittedName>
        <fullName evidence="2">Uncharacterized protein</fullName>
    </submittedName>
</protein>
<name>A0ABM9CBK2_9BACL</name>
<evidence type="ECO:0000256" key="1">
    <source>
        <dbReference type="SAM" id="Phobius"/>
    </source>
</evidence>
<keyword evidence="3" id="KW-1185">Reference proteome</keyword>
<comment type="caution">
    <text evidence="2">The sequence shown here is derived from an EMBL/GenBank/DDBJ whole genome shotgun (WGS) entry which is preliminary data.</text>
</comment>
<organism evidence="2 3">
    <name type="scientific">Paenibacillus plantiphilus</name>
    <dbReference type="NCBI Taxonomy" id="2905650"/>
    <lineage>
        <taxon>Bacteria</taxon>
        <taxon>Bacillati</taxon>
        <taxon>Bacillota</taxon>
        <taxon>Bacilli</taxon>
        <taxon>Bacillales</taxon>
        <taxon>Paenibacillaceae</taxon>
        <taxon>Paenibacillus</taxon>
    </lineage>
</organism>
<reference evidence="2" key="1">
    <citation type="submission" date="2022-01" db="EMBL/GenBank/DDBJ databases">
        <authorList>
            <person name="Criscuolo A."/>
        </authorList>
    </citation>
    <scope>NUCLEOTIDE SEQUENCE</scope>
    <source>
        <strain evidence="2">CIP111893</strain>
    </source>
</reference>
<keyword evidence="1" id="KW-0472">Membrane</keyword>
<keyword evidence="1" id="KW-0812">Transmembrane</keyword>